<reference evidence="2 3" key="1">
    <citation type="journal article" date="2010" name="Proc. Natl. Acad. Sci. U.S.A.">
        <title>Enigmatic, ultrasmall, uncultivated Archaea.</title>
        <authorList>
            <person name="Baker B.J."/>
            <person name="Comolli L.R."/>
            <person name="Dick G.J."/>
            <person name="Hauser L.J."/>
            <person name="Hyatt D."/>
            <person name="Dill B.D."/>
            <person name="Land M.L."/>
            <person name="Verberkmoes N.C."/>
            <person name="Hettich R.L."/>
            <person name="Banfield J.F."/>
        </authorList>
    </citation>
    <scope>NUCLEOTIDE SEQUENCE [LARGE SCALE GENOMIC DNA]</scope>
</reference>
<accession>D6GUC8</accession>
<dbReference type="SUPFAM" id="SSF46785">
    <property type="entry name" value="Winged helix' DNA-binding domain"/>
    <property type="match status" value="1"/>
</dbReference>
<name>D6GUC8_PARA5</name>
<dbReference type="InterPro" id="IPR005149">
    <property type="entry name" value="Tscrpt_reg_PadR_N"/>
</dbReference>
<dbReference type="InterPro" id="IPR036388">
    <property type="entry name" value="WH-like_DNA-bd_sf"/>
</dbReference>
<evidence type="ECO:0000313" key="2">
    <source>
        <dbReference type="EMBL" id="EFD93184.1"/>
    </source>
</evidence>
<dbReference type="Proteomes" id="UP000009376">
    <property type="component" value="Unassembled WGS sequence"/>
</dbReference>
<organism evidence="2 3">
    <name type="scientific">Candidatus Parvarchaeum acidophilus ARMAN-5</name>
    <dbReference type="NCBI Taxonomy" id="662762"/>
    <lineage>
        <taxon>Archaea</taxon>
        <taxon>Candidatus Parvarchaeota</taxon>
        <taxon>Candidatus Parvarchaeum</taxon>
    </lineage>
</organism>
<dbReference type="InterPro" id="IPR036390">
    <property type="entry name" value="WH_DNA-bd_sf"/>
</dbReference>
<dbReference type="AlphaFoldDB" id="D6GUC8"/>
<dbReference type="PANTHER" id="PTHR43252:SF5">
    <property type="entry name" value="TRANSCRIPTIONAL REGULATOR, PADR-LIKE FAMILY"/>
    <property type="match status" value="1"/>
</dbReference>
<feature type="domain" description="Transcription regulator PadR N-terminal" evidence="1">
    <location>
        <begin position="25"/>
        <end position="96"/>
    </location>
</feature>
<evidence type="ECO:0000313" key="3">
    <source>
        <dbReference type="Proteomes" id="UP000009376"/>
    </source>
</evidence>
<dbReference type="Pfam" id="PF03551">
    <property type="entry name" value="PadR"/>
    <property type="match status" value="1"/>
</dbReference>
<dbReference type="PANTHER" id="PTHR43252">
    <property type="entry name" value="TRANSCRIPTIONAL REGULATOR YQJI"/>
    <property type="match status" value="1"/>
</dbReference>
<proteinExistence type="predicted"/>
<dbReference type="EMBL" id="GG745545">
    <property type="protein sequence ID" value="EFD93184.1"/>
    <property type="molecule type" value="Genomic_DNA"/>
</dbReference>
<gene>
    <name evidence="2" type="ORF">BJBARM5_0056</name>
</gene>
<sequence length="121" mass="14191">MPRNYCRCGPFRIEVIPKGLLKPLILKLLSNRPMHGFELMEQIFEKTDGMWRPGPAAIYPALQWLEEKGYIKSMEENNGSEKSRKPYSITQKGIDAVSEYDKAIKDMHNRMQKFTSIWLRK</sequence>
<evidence type="ECO:0000259" key="1">
    <source>
        <dbReference type="Pfam" id="PF03551"/>
    </source>
</evidence>
<protein>
    <submittedName>
        <fullName evidence="2">Transcriptional regulator PadR family protein</fullName>
    </submittedName>
</protein>
<dbReference type="Gene3D" id="1.10.10.10">
    <property type="entry name" value="Winged helix-like DNA-binding domain superfamily/Winged helix DNA-binding domain"/>
    <property type="match status" value="1"/>
</dbReference>